<sequence length="144" mass="16778">MDKFTIETLPPMKLPLVTRLYKAHYPSGKAKKDELTIVGYLNSSIVAVVRFRTIEEYRLLTGMLVIPEHQGYGLGHQLLKHCHSYELREGDFCFSYKHLISLYQQFDFHTVSNSELPNTLQALFTRYTRSGKALIPMQYKGYRK</sequence>
<dbReference type="Pfam" id="PF13508">
    <property type="entry name" value="Acetyltransf_7"/>
    <property type="match status" value="1"/>
</dbReference>
<dbReference type="EMBL" id="JAUFQC010000001">
    <property type="protein sequence ID" value="MDN3608461.1"/>
    <property type="molecule type" value="Genomic_DNA"/>
</dbReference>
<dbReference type="RefSeq" id="WP_170883279.1">
    <property type="nucleotide sequence ID" value="NZ_JABEYA020000016.1"/>
</dbReference>
<reference evidence="2" key="1">
    <citation type="journal article" date="2014" name="Int. J. Syst. Evol. Microbiol.">
        <title>Complete genome of a new Firmicutes species belonging to the dominant human colonic microbiota ('Ruminococcus bicirculans') reveals two chromosomes and a selective capacity to utilize plant glucans.</title>
        <authorList>
            <consortium name="NISC Comparative Sequencing Program"/>
            <person name="Wegmann U."/>
            <person name="Louis P."/>
            <person name="Goesmann A."/>
            <person name="Henrissat B."/>
            <person name="Duncan S.H."/>
            <person name="Flint H.J."/>
        </authorList>
    </citation>
    <scope>NUCLEOTIDE SEQUENCE</scope>
    <source>
        <strain evidence="2">CECT 7398</strain>
    </source>
</reference>
<dbReference type="Proteomes" id="UP001238540">
    <property type="component" value="Unassembled WGS sequence"/>
</dbReference>
<dbReference type="EMBL" id="JAUFQC010000022">
    <property type="protein sequence ID" value="MDN3611226.1"/>
    <property type="molecule type" value="Genomic_DNA"/>
</dbReference>
<dbReference type="InterPro" id="IPR016181">
    <property type="entry name" value="Acyl_CoA_acyltransferase"/>
</dbReference>
<gene>
    <name evidence="2" type="ORF">QWZ16_01550</name>
    <name evidence="3" type="ORF">QWZ16_16525</name>
</gene>
<feature type="domain" description="N-acetyltransferase" evidence="1">
    <location>
        <begin position="1"/>
        <end position="144"/>
    </location>
</feature>
<keyword evidence="4" id="KW-1185">Reference proteome</keyword>
<dbReference type="InterPro" id="IPR000182">
    <property type="entry name" value="GNAT_dom"/>
</dbReference>
<comment type="caution">
    <text evidence="2">The sequence shown here is derived from an EMBL/GenBank/DDBJ whole genome shotgun (WGS) entry which is preliminary data.</text>
</comment>
<evidence type="ECO:0000313" key="4">
    <source>
        <dbReference type="Proteomes" id="UP001238540"/>
    </source>
</evidence>
<reference evidence="4" key="2">
    <citation type="journal article" date="2019" name="Int. J. Syst. Evol. Microbiol.">
        <title>The Global Catalogue of Microorganisms (GCM) 10K type strain sequencing project: providing services to taxonomists for standard genome sequencing and annotation.</title>
        <authorList>
            <consortium name="The Broad Institute Genomics Platform"/>
            <consortium name="The Broad Institute Genome Sequencing Center for Infectious Disease"/>
            <person name="Wu L."/>
            <person name="Ma J."/>
        </authorList>
    </citation>
    <scope>NUCLEOTIDE SEQUENCE [LARGE SCALE GENOMIC DNA]</scope>
    <source>
        <strain evidence="4">CECT 7398</strain>
    </source>
</reference>
<reference evidence="2" key="3">
    <citation type="submission" date="2023-06" db="EMBL/GenBank/DDBJ databases">
        <authorList>
            <person name="Lucena T."/>
            <person name="Sun Q."/>
        </authorList>
    </citation>
    <scope>NUCLEOTIDE SEQUENCE</scope>
    <source>
        <strain evidence="2">CECT 7398</strain>
    </source>
</reference>
<protein>
    <submittedName>
        <fullName evidence="2">GNAT family N-acetyltransferase</fullName>
    </submittedName>
</protein>
<accession>A0ABT8BNL7</accession>
<dbReference type="SUPFAM" id="SSF55729">
    <property type="entry name" value="Acyl-CoA N-acyltransferases (Nat)"/>
    <property type="match status" value="1"/>
</dbReference>
<dbReference type="Gene3D" id="3.40.630.30">
    <property type="match status" value="1"/>
</dbReference>
<dbReference type="CDD" id="cd04301">
    <property type="entry name" value="NAT_SF"/>
    <property type="match status" value="1"/>
</dbReference>
<evidence type="ECO:0000259" key="1">
    <source>
        <dbReference type="PROSITE" id="PS51186"/>
    </source>
</evidence>
<evidence type="ECO:0000313" key="3">
    <source>
        <dbReference type="EMBL" id="MDN3611226.1"/>
    </source>
</evidence>
<evidence type="ECO:0000313" key="2">
    <source>
        <dbReference type="EMBL" id="MDN3608461.1"/>
    </source>
</evidence>
<proteinExistence type="predicted"/>
<name>A0ABT8BNL7_9VIBR</name>
<organism evidence="2 4">
    <name type="scientific">Vibrio ostreicida</name>
    <dbReference type="NCBI Taxonomy" id="526588"/>
    <lineage>
        <taxon>Bacteria</taxon>
        <taxon>Pseudomonadati</taxon>
        <taxon>Pseudomonadota</taxon>
        <taxon>Gammaproteobacteria</taxon>
        <taxon>Vibrionales</taxon>
        <taxon>Vibrionaceae</taxon>
        <taxon>Vibrio</taxon>
    </lineage>
</organism>
<dbReference type="PROSITE" id="PS51186">
    <property type="entry name" value="GNAT"/>
    <property type="match status" value="1"/>
</dbReference>